<dbReference type="CDD" id="cd16147">
    <property type="entry name" value="G6S"/>
    <property type="match status" value="1"/>
</dbReference>
<evidence type="ECO:0000256" key="10">
    <source>
        <dbReference type="PIRNR" id="PIRNR036665"/>
    </source>
</evidence>
<dbReference type="EMBL" id="JAGXEW010000028">
    <property type="protein sequence ID" value="KAK1156182.1"/>
    <property type="molecule type" value="Genomic_DNA"/>
</dbReference>
<evidence type="ECO:0000259" key="15">
    <source>
        <dbReference type="Pfam" id="PF00884"/>
    </source>
</evidence>
<sequence length="881" mass="101936">MAALRLSSGLLLVLGVLSLTDGSVLLSNQRQKSRAQRDRRNIRPNIILVLTDDQDTELGSLQAMNKTRRIMERGGTLFSNAFVTTPMCCPSRSSMLTGKYVHNHNTYTNNENCSSPSWQAQHEPHTFAVHLNSTGYRTAFFGKYLNEYNGSYVPPGWKEWVGLVKNSRFYNYTLCRNGMKEKHGNEYPKDYLTDLITNDSINYFRMSKKMYPHRPIMMLISHAAPHGPEDSAPQYANAFPNASQHITPSYNYAPNPDKHWIMRYTGPMKPIHMEFTNMLQRKRLQTLLSVDDSMEKIYNMLVETGELDNTYVIYTADHGYHIGQFGLVKGKSMPYEFDIRVPFYIRGPNVEAGNINPHMVLNIDLAPTIMDIAGLDIPPDMDGKSILKLLDIERPVNRFQFNKKGKVWRDSFLVERGKLLHKRDDGTEATQEENFLPKYQRVKDLCQRAEYQTPCEQLGQKWQCVEDAMGKLRLHKCKRMASLTVAGKLGMANMKSQLYRRNSGNCDCDITDFQMSPVKRKKLFSKKNMKTNKNYARNRSSRAVSVELNGELYSVDLEDGYEPVMPRNTSKRLSEGGEEEEEDDEGFSGTGSLTSSSSPNELMIPSSIKVTHRCYILANDTVKCDTDLYKSLTAWKDHKLHIDHEIETLQTKIKNLREVRGHLKRARPEECDCNKFSYQSKHKRKLKLKGANLHPFRKGQEKDKKQWLQKEQRRKKKLRKLLKRLRNNDTCSMPGLTCFTHDNQHWQTAPFWTMGPFCACTSANNNTYWCMRTINETHNFLFCEFATGFLEYFDLNTDPYQLINAVNTLDRDVLNLLHVQLMELRSCKGHKQCNPRTRNLEIGDKDGGSFDEYRQYQRRKWPKMKKPTSKSLGQIWEGWEG</sequence>
<dbReference type="Pfam" id="PF00884">
    <property type="entry name" value="Sulfatase"/>
    <property type="match status" value="1"/>
</dbReference>
<evidence type="ECO:0000256" key="1">
    <source>
        <dbReference type="ARBA" id="ARBA00004348"/>
    </source>
</evidence>
<dbReference type="PROSITE" id="PS00523">
    <property type="entry name" value="SULFATASE_1"/>
    <property type="match status" value="1"/>
</dbReference>
<dbReference type="InterPro" id="IPR017850">
    <property type="entry name" value="Alkaline_phosphatase_core_sf"/>
</dbReference>
<dbReference type="InterPro" id="IPR024607">
    <property type="entry name" value="Sulfatase_CS"/>
</dbReference>
<dbReference type="PIRSF" id="PIRSF036665">
    <property type="entry name" value="Sulf1"/>
    <property type="match status" value="1"/>
</dbReference>
<name>A0AAD8FY63_ACIOX</name>
<dbReference type="GO" id="GO:0030201">
    <property type="term" value="P:heparan sulfate proteoglycan metabolic process"/>
    <property type="evidence" value="ECO:0007669"/>
    <property type="project" value="UniProtKB-UniRule"/>
</dbReference>
<gene>
    <name evidence="17" type="primary">SULF2</name>
    <name evidence="17" type="ORF">AOXY_G26308</name>
</gene>
<dbReference type="FunFam" id="3.40.720.10:FF:000003">
    <property type="entry name" value="Extracellular sulfatase"/>
    <property type="match status" value="1"/>
</dbReference>
<feature type="region of interest" description="Disordered" evidence="14">
    <location>
        <begin position="559"/>
        <end position="601"/>
    </location>
</feature>
<feature type="binding site" evidence="13">
    <location>
        <position position="318"/>
    </location>
    <ligand>
        <name>Ca(2+)</name>
        <dbReference type="ChEBI" id="CHEBI:29108"/>
    </ligand>
</feature>
<dbReference type="PANTHER" id="PTHR43108:SF4">
    <property type="entry name" value="EXTRACELLULAR SULFATASE SULF-2"/>
    <property type="match status" value="1"/>
</dbReference>
<dbReference type="Pfam" id="PF12548">
    <property type="entry name" value="DUF3740"/>
    <property type="match status" value="1"/>
</dbReference>
<evidence type="ECO:0000256" key="6">
    <source>
        <dbReference type="ARBA" id="ARBA00022824"/>
    </source>
</evidence>
<dbReference type="GO" id="GO:0009986">
    <property type="term" value="C:cell surface"/>
    <property type="evidence" value="ECO:0007669"/>
    <property type="project" value="UniProtKB-SubCell"/>
</dbReference>
<feature type="signal peptide" evidence="10">
    <location>
        <begin position="1"/>
        <end position="22"/>
    </location>
</feature>
<feature type="modified residue" description="3-oxoalanine (Cys)" evidence="11">
    <location>
        <position position="88"/>
    </location>
</feature>
<reference evidence="17" key="1">
    <citation type="submission" date="2022-02" db="EMBL/GenBank/DDBJ databases">
        <title>Atlantic sturgeon de novo genome assembly.</title>
        <authorList>
            <person name="Stock M."/>
            <person name="Klopp C."/>
            <person name="Guiguen Y."/>
            <person name="Cabau C."/>
            <person name="Parinello H."/>
            <person name="Santidrian Yebra-Pimentel E."/>
            <person name="Kuhl H."/>
            <person name="Dirks R.P."/>
            <person name="Guessner J."/>
            <person name="Wuertz S."/>
            <person name="Du K."/>
            <person name="Schartl M."/>
        </authorList>
    </citation>
    <scope>NUCLEOTIDE SEQUENCE</scope>
    <source>
        <strain evidence="17">STURGEONOMICS-FGT-2020</strain>
        <tissue evidence="17">Whole blood</tissue>
    </source>
</reference>
<keyword evidence="18" id="KW-1185">Reference proteome</keyword>
<dbReference type="GO" id="GO:0048706">
    <property type="term" value="P:embryonic skeletal system development"/>
    <property type="evidence" value="ECO:0007669"/>
    <property type="project" value="UniProtKB-UniRule"/>
</dbReference>
<keyword evidence="3 10" id="KW-0479">Metal-binding</keyword>
<dbReference type="GO" id="GO:0005783">
    <property type="term" value="C:endoplasmic reticulum"/>
    <property type="evidence" value="ECO:0007669"/>
    <property type="project" value="UniProtKB-SubCell"/>
</dbReference>
<dbReference type="GO" id="GO:0030177">
    <property type="term" value="P:positive regulation of Wnt signaling pathway"/>
    <property type="evidence" value="ECO:0007669"/>
    <property type="project" value="UniProtKB-UniRule"/>
</dbReference>
<feature type="binding site" evidence="13">
    <location>
        <position position="53"/>
    </location>
    <ligand>
        <name>Ca(2+)</name>
        <dbReference type="ChEBI" id="CHEBI:29108"/>
    </ligand>
</feature>
<comment type="subcellular location">
    <subcellularLocation>
        <location evidence="10">Endoplasmic reticulum</location>
    </subcellularLocation>
    <subcellularLocation>
        <location evidence="1 10">Golgi apparatus</location>
        <location evidence="1 10">Golgi stack</location>
    </subcellularLocation>
    <subcellularLocation>
        <location evidence="10">Cell surface</location>
    </subcellularLocation>
</comment>
<feature type="binding site" evidence="13">
    <location>
        <position position="317"/>
    </location>
    <ligand>
        <name>Ca(2+)</name>
        <dbReference type="ChEBI" id="CHEBI:29108"/>
    </ligand>
</feature>
<comment type="PTM">
    <text evidence="11">The conversion to 3-oxoalanine (also known as C-formylglycine, FGly), of a serine or cysteine residue in prokaryotes and of a cysteine residue in eukaryotes, is critical for catalytic activity.</text>
</comment>
<dbReference type="GO" id="GO:0014846">
    <property type="term" value="P:esophagus smooth muscle contraction"/>
    <property type="evidence" value="ECO:0007669"/>
    <property type="project" value="UniProtKB-UniRule"/>
</dbReference>
<feature type="binding site" evidence="13">
    <location>
        <position position="52"/>
    </location>
    <ligand>
        <name>Ca(2+)</name>
        <dbReference type="ChEBI" id="CHEBI:29108"/>
    </ligand>
</feature>
<dbReference type="AlphaFoldDB" id="A0AAD8FY63"/>
<keyword evidence="5 10" id="KW-0378">Hydrolase</keyword>
<dbReference type="GO" id="GO:0060348">
    <property type="term" value="P:bone development"/>
    <property type="evidence" value="ECO:0007669"/>
    <property type="project" value="UniProtKB-UniRule"/>
</dbReference>
<dbReference type="PANTHER" id="PTHR43108">
    <property type="entry name" value="N-ACETYLGLUCOSAMINE-6-SULFATASE FAMILY MEMBER"/>
    <property type="match status" value="1"/>
</dbReference>
<feature type="compositionally biased region" description="Acidic residues" evidence="14">
    <location>
        <begin position="576"/>
        <end position="586"/>
    </location>
</feature>
<feature type="active site" description="Nucleophile" evidence="12">
    <location>
        <position position="88"/>
    </location>
</feature>
<evidence type="ECO:0000256" key="12">
    <source>
        <dbReference type="PIRSR" id="PIRSR036665-51"/>
    </source>
</evidence>
<keyword evidence="8 10" id="KW-0333">Golgi apparatus</keyword>
<dbReference type="SUPFAM" id="SSF53649">
    <property type="entry name" value="Alkaline phosphatase-like"/>
    <property type="match status" value="2"/>
</dbReference>
<accession>A0AAD8FY63</accession>
<evidence type="ECO:0000256" key="9">
    <source>
        <dbReference type="ARBA" id="ARBA00023180"/>
    </source>
</evidence>
<dbReference type="GO" id="GO:0005795">
    <property type="term" value="C:Golgi stack"/>
    <property type="evidence" value="ECO:0007669"/>
    <property type="project" value="UniProtKB-SubCell"/>
</dbReference>
<feature type="binding site" description="via 3-oxoalanine" evidence="13">
    <location>
        <position position="88"/>
    </location>
    <ligand>
        <name>Ca(2+)</name>
        <dbReference type="ChEBI" id="CHEBI:29108"/>
    </ligand>
</feature>
<dbReference type="GO" id="GO:0005886">
    <property type="term" value="C:plasma membrane"/>
    <property type="evidence" value="ECO:0007669"/>
    <property type="project" value="TreeGrafter"/>
</dbReference>
<protein>
    <recommendedName>
        <fullName evidence="10">Extracellular sulfatase</fullName>
        <ecNumber evidence="10">3.1.6.-</ecNumber>
    </recommendedName>
</protein>
<dbReference type="GO" id="GO:0010575">
    <property type="term" value="P:positive regulation of vascular endothelial growth factor production"/>
    <property type="evidence" value="ECO:0007669"/>
    <property type="project" value="TreeGrafter"/>
</dbReference>
<organism evidence="17 18">
    <name type="scientific">Acipenser oxyrinchus oxyrinchus</name>
    <dbReference type="NCBI Taxonomy" id="40147"/>
    <lineage>
        <taxon>Eukaryota</taxon>
        <taxon>Metazoa</taxon>
        <taxon>Chordata</taxon>
        <taxon>Craniata</taxon>
        <taxon>Vertebrata</taxon>
        <taxon>Euteleostomi</taxon>
        <taxon>Actinopterygii</taxon>
        <taxon>Chondrostei</taxon>
        <taxon>Acipenseriformes</taxon>
        <taxon>Acipenseridae</taxon>
        <taxon>Acipenser</taxon>
    </lineage>
</organism>
<feature type="domain" description="Extracellular sulfatase C-terminal" evidence="16">
    <location>
        <begin position="533"/>
        <end position="675"/>
    </location>
</feature>
<comment type="similarity">
    <text evidence="2 10">Belongs to the sulfatase family.</text>
</comment>
<dbReference type="GO" id="GO:0004065">
    <property type="term" value="F:arylsulfatase activity"/>
    <property type="evidence" value="ECO:0007669"/>
    <property type="project" value="UniProtKB-UniRule"/>
</dbReference>
<evidence type="ECO:0000313" key="17">
    <source>
        <dbReference type="EMBL" id="KAK1156182.1"/>
    </source>
</evidence>
<dbReference type="GO" id="GO:0005615">
    <property type="term" value="C:extracellular space"/>
    <property type="evidence" value="ECO:0007669"/>
    <property type="project" value="UniProtKB-UniRule"/>
</dbReference>
<dbReference type="GO" id="GO:0005539">
    <property type="term" value="F:glycosaminoglycan binding"/>
    <property type="evidence" value="ECO:0007669"/>
    <property type="project" value="TreeGrafter"/>
</dbReference>
<feature type="domain" description="Sulfatase N-terminal" evidence="15">
    <location>
        <begin position="44"/>
        <end position="374"/>
    </location>
</feature>
<evidence type="ECO:0000256" key="7">
    <source>
        <dbReference type="ARBA" id="ARBA00022837"/>
    </source>
</evidence>
<evidence type="ECO:0000256" key="5">
    <source>
        <dbReference type="ARBA" id="ARBA00022801"/>
    </source>
</evidence>
<dbReference type="GO" id="GO:0032836">
    <property type="term" value="P:glomerular basement membrane development"/>
    <property type="evidence" value="ECO:0007669"/>
    <property type="project" value="TreeGrafter"/>
</dbReference>
<keyword evidence="7 10" id="KW-0106">Calcium</keyword>
<keyword evidence="4 10" id="KW-0732">Signal</keyword>
<dbReference type="GO" id="GO:0002063">
    <property type="term" value="P:chondrocyte development"/>
    <property type="evidence" value="ECO:0007669"/>
    <property type="project" value="UniProtKB-UniRule"/>
</dbReference>
<dbReference type="GO" id="GO:0040037">
    <property type="term" value="P:negative regulation of fibroblast growth factor receptor signaling pathway"/>
    <property type="evidence" value="ECO:0007669"/>
    <property type="project" value="UniProtKB-UniRule"/>
</dbReference>
<evidence type="ECO:0000259" key="16">
    <source>
        <dbReference type="Pfam" id="PF12548"/>
    </source>
</evidence>
<keyword evidence="6 10" id="KW-0256">Endoplasmic reticulum</keyword>
<evidence type="ECO:0000256" key="8">
    <source>
        <dbReference type="ARBA" id="ARBA00023034"/>
    </source>
</evidence>
<evidence type="ECO:0000256" key="2">
    <source>
        <dbReference type="ARBA" id="ARBA00008779"/>
    </source>
</evidence>
<comment type="caution">
    <text evidence="17">The sequence shown here is derived from an EMBL/GenBank/DDBJ whole genome shotgun (WGS) entry which is preliminary data.</text>
</comment>
<comment type="cofactor">
    <cofactor evidence="13">
        <name>Ca(2+)</name>
        <dbReference type="ChEBI" id="CHEBI:29108"/>
    </cofactor>
    <text evidence="13">Binds 1 Ca(2+) ion per subunit.</text>
</comment>
<dbReference type="GO" id="GO:0005509">
    <property type="term" value="F:calcium ion binding"/>
    <property type="evidence" value="ECO:0007669"/>
    <property type="project" value="UniProtKB-UniRule"/>
</dbReference>
<evidence type="ECO:0000313" key="18">
    <source>
        <dbReference type="Proteomes" id="UP001230051"/>
    </source>
</evidence>
<dbReference type="GO" id="GO:0008449">
    <property type="term" value="F:N-acetylglucosamine-6-sulfatase activity"/>
    <property type="evidence" value="ECO:0007669"/>
    <property type="project" value="UniProtKB-UniRule"/>
</dbReference>
<feature type="chain" id="PRO_5041785779" description="Extracellular sulfatase" evidence="10">
    <location>
        <begin position="23"/>
        <end position="881"/>
    </location>
</feature>
<evidence type="ECO:0000256" key="4">
    <source>
        <dbReference type="ARBA" id="ARBA00022729"/>
    </source>
</evidence>
<evidence type="ECO:0000256" key="3">
    <source>
        <dbReference type="ARBA" id="ARBA00022723"/>
    </source>
</evidence>
<dbReference type="InterPro" id="IPR014615">
    <property type="entry name" value="Extracellular_sulfatase"/>
</dbReference>
<keyword evidence="9" id="KW-0325">Glycoprotein</keyword>
<dbReference type="GO" id="GO:0035860">
    <property type="term" value="P:glial cell-derived neurotrophic factor receptor signaling pathway"/>
    <property type="evidence" value="ECO:0007669"/>
    <property type="project" value="UniProtKB-UniRule"/>
</dbReference>
<dbReference type="Proteomes" id="UP001230051">
    <property type="component" value="Unassembled WGS sequence"/>
</dbReference>
<dbReference type="InterPro" id="IPR024609">
    <property type="entry name" value="Extracellular_sulfatase_C"/>
</dbReference>
<dbReference type="InterPro" id="IPR000917">
    <property type="entry name" value="Sulfatase_N"/>
</dbReference>
<evidence type="ECO:0000256" key="13">
    <source>
        <dbReference type="PIRSR" id="PIRSR036665-52"/>
    </source>
</evidence>
<evidence type="ECO:0000256" key="14">
    <source>
        <dbReference type="SAM" id="MobiDB-lite"/>
    </source>
</evidence>
<dbReference type="Gene3D" id="3.40.720.10">
    <property type="entry name" value="Alkaline Phosphatase, subunit A"/>
    <property type="match status" value="1"/>
</dbReference>
<dbReference type="GO" id="GO:0060384">
    <property type="term" value="P:innervation"/>
    <property type="evidence" value="ECO:0007669"/>
    <property type="project" value="UniProtKB-UniRule"/>
</dbReference>
<proteinExistence type="inferred from homology"/>
<evidence type="ECO:0000256" key="11">
    <source>
        <dbReference type="PIRSR" id="PIRSR036665-50"/>
    </source>
</evidence>
<dbReference type="EC" id="3.1.6.-" evidence="10"/>